<name>A0AAX1F7M2_9NEIS</name>
<evidence type="ECO:0000256" key="1">
    <source>
        <dbReference type="SAM" id="Phobius"/>
    </source>
</evidence>
<dbReference type="PANTHER" id="PTHR31876:SF26">
    <property type="entry name" value="PROTEIN LIKE COV 2"/>
    <property type="match status" value="1"/>
</dbReference>
<keyword evidence="1" id="KW-0812">Transmembrane</keyword>
<keyword evidence="1" id="KW-0472">Membrane</keyword>
<keyword evidence="1" id="KW-1133">Transmembrane helix</keyword>
<evidence type="ECO:0000313" key="3">
    <source>
        <dbReference type="Proteomes" id="UP000326695"/>
    </source>
</evidence>
<feature type="transmembrane region" description="Helical" evidence="1">
    <location>
        <begin position="20"/>
        <end position="41"/>
    </location>
</feature>
<dbReference type="Proteomes" id="UP000326695">
    <property type="component" value="Chromosome"/>
</dbReference>
<protein>
    <submittedName>
        <fullName evidence="2">DUF502 domain-containing protein</fullName>
    </submittedName>
</protein>
<dbReference type="InterPro" id="IPR007462">
    <property type="entry name" value="COV1-like"/>
</dbReference>
<sequence length="237" mass="26121">MSEQTSSESSGIGKAIKRYLITGLLVWLPITITLWVVTYIVSTTDHLFNLLPTQWQPESYLGFNIPGLGFILAIVVLFVTGVLGANVLGRKVIEGWDSLLGRIPVVKSIYSSVKKVSESLLSDNSRSFKTPVLVPFPQPDIWTIAFVSGSLSEALQQGLPENEEYLSVYVPTTPNPTGGYYIFVRKQDVRPLAMSVDEALKYVISLGMVAPDKILSKVLPEAIATNDIDLLKHKNRL</sequence>
<evidence type="ECO:0000313" key="2">
    <source>
        <dbReference type="EMBL" id="QED92072.1"/>
    </source>
</evidence>
<accession>A0AAX1F7M2</accession>
<dbReference type="KEGG" id="eex:EZJ17_05175"/>
<dbReference type="EMBL" id="CP038018">
    <property type="protein sequence ID" value="QED92072.1"/>
    <property type="molecule type" value="Genomic_DNA"/>
</dbReference>
<reference evidence="3" key="1">
    <citation type="journal article" date="2019" name="J. Anim. Genet.">
        <title>Description and whole genome sequencing of Eikenella exigua sp. nov., isolated from brain abscess and blood.</title>
        <authorList>
            <person name="Stormo K.A."/>
            <person name="Nygaard R.M."/>
            <person name="Bruvold T.S."/>
            <person name="Dimmen G."/>
            <person name="Lindemann P.C."/>
            <person name="Jordal S."/>
            <person name="Kommedal O."/>
        </authorList>
    </citation>
    <scope>NUCLEOTIDE SEQUENCE [LARGE SCALE GENOMIC DNA]</scope>
    <source>
        <strain evidence="3">PXX</strain>
    </source>
</reference>
<dbReference type="AlphaFoldDB" id="A0AAX1F7M2"/>
<dbReference type="PANTHER" id="PTHR31876">
    <property type="entry name" value="COV-LIKE PROTEIN 1"/>
    <property type="match status" value="1"/>
</dbReference>
<organism evidence="2 3">
    <name type="scientific">Eikenella exigua</name>
    <dbReference type="NCBI Taxonomy" id="2528037"/>
    <lineage>
        <taxon>Bacteria</taxon>
        <taxon>Pseudomonadati</taxon>
        <taxon>Pseudomonadota</taxon>
        <taxon>Betaproteobacteria</taxon>
        <taxon>Neisseriales</taxon>
        <taxon>Neisseriaceae</taxon>
        <taxon>Eikenella</taxon>
    </lineage>
</organism>
<gene>
    <name evidence="2" type="ORF">EZJ17_05175</name>
</gene>
<dbReference type="Pfam" id="PF04367">
    <property type="entry name" value="DUF502"/>
    <property type="match status" value="1"/>
</dbReference>
<feature type="transmembrane region" description="Helical" evidence="1">
    <location>
        <begin position="61"/>
        <end position="83"/>
    </location>
</feature>
<dbReference type="RefSeq" id="WP_067438814.1">
    <property type="nucleotide sequence ID" value="NZ_CP038018.1"/>
</dbReference>
<proteinExistence type="predicted"/>
<keyword evidence="3" id="KW-1185">Reference proteome</keyword>